<dbReference type="AlphaFoldDB" id="A0A8K1CR40"/>
<keyword evidence="2" id="KW-1185">Reference proteome</keyword>
<proteinExistence type="predicted"/>
<gene>
    <name evidence="1" type="ORF">Poli38472_005754</name>
</gene>
<accession>A0A8K1CR40</accession>
<name>A0A8K1CR40_PYTOL</name>
<dbReference type="EMBL" id="SPLM01000002">
    <property type="protein sequence ID" value="TMW68286.1"/>
    <property type="molecule type" value="Genomic_DNA"/>
</dbReference>
<organism evidence="1 2">
    <name type="scientific">Pythium oligandrum</name>
    <name type="common">Mycoparasitic fungus</name>
    <dbReference type="NCBI Taxonomy" id="41045"/>
    <lineage>
        <taxon>Eukaryota</taxon>
        <taxon>Sar</taxon>
        <taxon>Stramenopiles</taxon>
        <taxon>Oomycota</taxon>
        <taxon>Peronosporomycetes</taxon>
        <taxon>Pythiales</taxon>
        <taxon>Pythiaceae</taxon>
        <taxon>Pythium</taxon>
    </lineage>
</organism>
<evidence type="ECO:0000313" key="1">
    <source>
        <dbReference type="EMBL" id="TMW68286.1"/>
    </source>
</evidence>
<comment type="caution">
    <text evidence="1">The sequence shown here is derived from an EMBL/GenBank/DDBJ whole genome shotgun (WGS) entry which is preliminary data.</text>
</comment>
<sequence length="123" mass="13844">MWITKTQWKAFKAWMTRTNNLLIILGLFVLDIRDIYYKIAWLGPYETFSFRACSTSDFNPNPLVIVDAQQPTPGASVEFGSGWPSFLARCERLHALGANKGPFFLSALGVNCILRGATQLTRL</sequence>
<evidence type="ECO:0000313" key="2">
    <source>
        <dbReference type="Proteomes" id="UP000794436"/>
    </source>
</evidence>
<dbReference type="Proteomes" id="UP000794436">
    <property type="component" value="Unassembled WGS sequence"/>
</dbReference>
<reference evidence="1" key="1">
    <citation type="submission" date="2019-03" db="EMBL/GenBank/DDBJ databases">
        <title>Long read genome sequence of the mycoparasitic Pythium oligandrum ATCC 38472 isolated from sugarbeet rhizosphere.</title>
        <authorList>
            <person name="Gaulin E."/>
        </authorList>
    </citation>
    <scope>NUCLEOTIDE SEQUENCE</scope>
    <source>
        <strain evidence="1">ATCC 38472_TT</strain>
    </source>
</reference>
<dbReference type="OrthoDB" id="167565at2759"/>
<protein>
    <submittedName>
        <fullName evidence="1">Uncharacterized protein</fullName>
    </submittedName>
</protein>